<evidence type="ECO:0000313" key="1">
    <source>
        <dbReference type="EMBL" id="PJJ58951.1"/>
    </source>
</evidence>
<dbReference type="InterPro" id="IPR043519">
    <property type="entry name" value="NT_sf"/>
</dbReference>
<dbReference type="Pfam" id="PF04229">
    <property type="entry name" value="GrpB"/>
    <property type="match status" value="1"/>
</dbReference>
<dbReference type="EMBL" id="PGFA01000001">
    <property type="protein sequence ID" value="PJJ58951.1"/>
    <property type="molecule type" value="Genomic_DNA"/>
</dbReference>
<dbReference type="Gene3D" id="3.30.460.10">
    <property type="entry name" value="Beta Polymerase, domain 2"/>
    <property type="match status" value="1"/>
</dbReference>
<dbReference type="SUPFAM" id="SSF81301">
    <property type="entry name" value="Nucleotidyltransferase"/>
    <property type="match status" value="1"/>
</dbReference>
<keyword evidence="2" id="KW-1185">Reference proteome</keyword>
<dbReference type="PANTHER" id="PTHR34822:SF1">
    <property type="entry name" value="GRPB FAMILY PROTEIN"/>
    <property type="match status" value="1"/>
</dbReference>
<keyword evidence="1" id="KW-0808">Transferase</keyword>
<protein>
    <submittedName>
        <fullName evidence="1">GrpB-like predicted nucleotidyltransferase (UPF0157 family)</fullName>
    </submittedName>
</protein>
<gene>
    <name evidence="1" type="ORF">CLV45_0363</name>
</gene>
<sequence>MKKLADLTQDEIGQLYPVEISPYDAQWPVLFRAERQRIAAALGPANVRIEHFGSTAVPGLSAKDTLDLLIEQPSGANEPAGCIARMQEIGYEFMWQTDGNPPYLVFVRGYDPAHPKAQTYHVHMAPPEHALWDRLYFRDYLRQHPAVAQEYAQLKQALAVQHRHARVAYRLAKTDFVTRVTREAKAQRPGGERQE</sequence>
<dbReference type="RefSeq" id="WP_100334695.1">
    <property type="nucleotide sequence ID" value="NZ_PGFA01000001.1"/>
</dbReference>
<dbReference type="GO" id="GO:0016740">
    <property type="term" value="F:transferase activity"/>
    <property type="evidence" value="ECO:0007669"/>
    <property type="project" value="UniProtKB-KW"/>
</dbReference>
<dbReference type="OrthoDB" id="241498at2"/>
<dbReference type="InterPro" id="IPR007344">
    <property type="entry name" value="GrpB/CoaE"/>
</dbReference>
<reference evidence="1 2" key="1">
    <citation type="submission" date="2017-11" db="EMBL/GenBank/DDBJ databases">
        <title>Genomic Encyclopedia of Archaeal and Bacterial Type Strains, Phase II (KMG-II): From Individual Species to Whole Genera.</title>
        <authorList>
            <person name="Goeker M."/>
        </authorList>
    </citation>
    <scope>NUCLEOTIDE SEQUENCE [LARGE SCALE GENOMIC DNA]</scope>
    <source>
        <strain evidence="1 2">DSM 11115</strain>
    </source>
</reference>
<dbReference type="AlphaFoldDB" id="A0A2M9BLY5"/>
<organism evidence="1 2">
    <name type="scientific">Hymenobacter chitinivorans DSM 11115</name>
    <dbReference type="NCBI Taxonomy" id="1121954"/>
    <lineage>
        <taxon>Bacteria</taxon>
        <taxon>Pseudomonadati</taxon>
        <taxon>Bacteroidota</taxon>
        <taxon>Cytophagia</taxon>
        <taxon>Cytophagales</taxon>
        <taxon>Hymenobacteraceae</taxon>
        <taxon>Hymenobacter</taxon>
    </lineage>
</organism>
<proteinExistence type="predicted"/>
<comment type="caution">
    <text evidence="1">The sequence shown here is derived from an EMBL/GenBank/DDBJ whole genome shotgun (WGS) entry which is preliminary data.</text>
</comment>
<evidence type="ECO:0000313" key="2">
    <source>
        <dbReference type="Proteomes" id="UP000228535"/>
    </source>
</evidence>
<dbReference type="PANTHER" id="PTHR34822">
    <property type="entry name" value="GRPB DOMAIN PROTEIN (AFU_ORTHOLOGUE AFUA_1G01530)"/>
    <property type="match status" value="1"/>
</dbReference>
<dbReference type="Proteomes" id="UP000228535">
    <property type="component" value="Unassembled WGS sequence"/>
</dbReference>
<name>A0A2M9BLY5_9BACT</name>
<accession>A0A2M9BLY5</accession>